<dbReference type="KEGG" id="abas:ACPOL_0087"/>
<dbReference type="SFLD" id="SFLDG01387">
    <property type="entry name" value="BtrN-like_SPASM_domain_contain"/>
    <property type="match status" value="1"/>
</dbReference>
<dbReference type="SUPFAM" id="SSF102114">
    <property type="entry name" value="Radical SAM enzymes"/>
    <property type="match status" value="1"/>
</dbReference>
<evidence type="ECO:0000256" key="2">
    <source>
        <dbReference type="ARBA" id="ARBA00022485"/>
    </source>
</evidence>
<evidence type="ECO:0000256" key="4">
    <source>
        <dbReference type="ARBA" id="ARBA00022723"/>
    </source>
</evidence>
<evidence type="ECO:0000256" key="6">
    <source>
        <dbReference type="ARBA" id="ARBA00023014"/>
    </source>
</evidence>
<dbReference type="AlphaFoldDB" id="A0A2Z5FSM6"/>
<dbReference type="PANTHER" id="PTHR11228">
    <property type="entry name" value="RADICAL SAM DOMAIN PROTEIN"/>
    <property type="match status" value="1"/>
</dbReference>
<keyword evidence="6" id="KW-0411">Iron-sulfur</keyword>
<reference evidence="8 9" key="1">
    <citation type="journal article" date="2018" name="Front. Microbiol.">
        <title>Hydrolytic Capabilities as a Key to Environmental Success: Chitinolytic and Cellulolytic Acidobacteria From Acidic Sub-arctic Soils and Boreal Peatlands.</title>
        <authorList>
            <person name="Belova S.E."/>
            <person name="Ravin N.V."/>
            <person name="Pankratov T.A."/>
            <person name="Rakitin A.L."/>
            <person name="Ivanova A.A."/>
            <person name="Beletsky A.V."/>
            <person name="Mardanov A.V."/>
            <person name="Sinninghe Damste J.S."/>
            <person name="Dedysh S.N."/>
        </authorList>
    </citation>
    <scope>NUCLEOTIDE SEQUENCE [LARGE SCALE GENOMIC DNA]</scope>
    <source>
        <strain evidence="8 9">SBC82</strain>
    </source>
</reference>
<dbReference type="InterPro" id="IPR013785">
    <property type="entry name" value="Aldolase_TIM"/>
</dbReference>
<dbReference type="PROSITE" id="PS51918">
    <property type="entry name" value="RADICAL_SAM"/>
    <property type="match status" value="1"/>
</dbReference>
<dbReference type="GO" id="GO:0051536">
    <property type="term" value="F:iron-sulfur cluster binding"/>
    <property type="evidence" value="ECO:0007669"/>
    <property type="project" value="UniProtKB-KW"/>
</dbReference>
<dbReference type="Gene3D" id="3.20.20.70">
    <property type="entry name" value="Aldolase class I"/>
    <property type="match status" value="1"/>
</dbReference>
<dbReference type="CDD" id="cd21109">
    <property type="entry name" value="SPASM"/>
    <property type="match status" value="1"/>
</dbReference>
<evidence type="ECO:0000313" key="8">
    <source>
        <dbReference type="EMBL" id="AXC09474.1"/>
    </source>
</evidence>
<organism evidence="8 9">
    <name type="scientific">Acidisarcina polymorpha</name>
    <dbReference type="NCBI Taxonomy" id="2211140"/>
    <lineage>
        <taxon>Bacteria</taxon>
        <taxon>Pseudomonadati</taxon>
        <taxon>Acidobacteriota</taxon>
        <taxon>Terriglobia</taxon>
        <taxon>Terriglobales</taxon>
        <taxon>Acidobacteriaceae</taxon>
        <taxon>Acidisarcina</taxon>
    </lineage>
</organism>
<keyword evidence="3" id="KW-0949">S-adenosyl-L-methionine</keyword>
<evidence type="ECO:0000256" key="5">
    <source>
        <dbReference type="ARBA" id="ARBA00023004"/>
    </source>
</evidence>
<keyword evidence="2" id="KW-0004">4Fe-4S</keyword>
<comment type="cofactor">
    <cofactor evidence="1">
        <name>[4Fe-4S] cluster</name>
        <dbReference type="ChEBI" id="CHEBI:49883"/>
    </cofactor>
</comment>
<keyword evidence="5" id="KW-0408">Iron</keyword>
<dbReference type="InterPro" id="IPR050377">
    <property type="entry name" value="Radical_SAM_PqqE_MftC-like"/>
</dbReference>
<keyword evidence="4" id="KW-0479">Metal-binding</keyword>
<protein>
    <recommendedName>
        <fullName evidence="7">Radical SAM core domain-containing protein</fullName>
    </recommendedName>
</protein>
<dbReference type="InterPro" id="IPR058240">
    <property type="entry name" value="rSAM_sf"/>
</dbReference>
<gene>
    <name evidence="8" type="ORF">ACPOL_0087</name>
</gene>
<dbReference type="EMBL" id="CP030840">
    <property type="protein sequence ID" value="AXC09474.1"/>
    <property type="molecule type" value="Genomic_DNA"/>
</dbReference>
<dbReference type="InterPro" id="IPR023885">
    <property type="entry name" value="4Fe4S-binding_SPASM_dom"/>
</dbReference>
<dbReference type="SFLD" id="SFLDG01067">
    <property type="entry name" value="SPASM/twitch_domain_containing"/>
    <property type="match status" value="1"/>
</dbReference>
<sequence>MRRYFEKPEDELSILVETPPVCIYFEVTNRCNLLCTTCPRTFEELEPEKDMSWELFTSIVDQSAGLKRAVLHGVGEPMLVKNLPSMVRYLKDRSVYVLFNTNGTLLNEKNGQALIDAGLDELRVSLDAAEPTAFQMVRGRDMFDRIVKNVRRFRQMQQEQSVESPRVSLWLTGLRETLDQLEGFVRIADSVNVREIYLQRMVFFSDNGKGLARAESALFEKTTAEEEEIIHRAASLATSLGISFNASGATEPGTSIKKRRDDSPWSLCRRPWSLMYFTANGRALPCCIAPFSMHGYDSFTLGDASQQTLREIWNGPQYQQFRGSLMSPEPPRACANCGLRWSL</sequence>
<dbReference type="Proteomes" id="UP000253606">
    <property type="component" value="Chromosome"/>
</dbReference>
<evidence type="ECO:0000313" key="9">
    <source>
        <dbReference type="Proteomes" id="UP000253606"/>
    </source>
</evidence>
<dbReference type="InterPro" id="IPR034391">
    <property type="entry name" value="AdoMet-like_SPASM_containing"/>
</dbReference>
<dbReference type="Pfam" id="PF04055">
    <property type="entry name" value="Radical_SAM"/>
    <property type="match status" value="1"/>
</dbReference>
<name>A0A2Z5FSM6_9BACT</name>
<dbReference type="PANTHER" id="PTHR11228:SF7">
    <property type="entry name" value="PQQA PEPTIDE CYCLASE"/>
    <property type="match status" value="1"/>
</dbReference>
<evidence type="ECO:0000259" key="7">
    <source>
        <dbReference type="PROSITE" id="PS51918"/>
    </source>
</evidence>
<proteinExistence type="predicted"/>
<evidence type="ECO:0000256" key="3">
    <source>
        <dbReference type="ARBA" id="ARBA00022691"/>
    </source>
</evidence>
<dbReference type="SFLD" id="SFLDS00029">
    <property type="entry name" value="Radical_SAM"/>
    <property type="match status" value="1"/>
</dbReference>
<dbReference type="CDD" id="cd01335">
    <property type="entry name" value="Radical_SAM"/>
    <property type="match status" value="1"/>
</dbReference>
<dbReference type="GO" id="GO:0003824">
    <property type="term" value="F:catalytic activity"/>
    <property type="evidence" value="ECO:0007669"/>
    <property type="project" value="InterPro"/>
</dbReference>
<dbReference type="Pfam" id="PF13186">
    <property type="entry name" value="SPASM"/>
    <property type="match status" value="1"/>
</dbReference>
<evidence type="ECO:0000256" key="1">
    <source>
        <dbReference type="ARBA" id="ARBA00001966"/>
    </source>
</evidence>
<dbReference type="GO" id="GO:0046872">
    <property type="term" value="F:metal ion binding"/>
    <property type="evidence" value="ECO:0007669"/>
    <property type="project" value="UniProtKB-KW"/>
</dbReference>
<dbReference type="InterPro" id="IPR007197">
    <property type="entry name" value="rSAM"/>
</dbReference>
<accession>A0A2Z5FSM6</accession>
<feature type="domain" description="Radical SAM core" evidence="7">
    <location>
        <begin position="17"/>
        <end position="245"/>
    </location>
</feature>
<keyword evidence="9" id="KW-1185">Reference proteome</keyword>